<proteinExistence type="inferred from homology"/>
<dbReference type="EMBL" id="FRXO01000002">
    <property type="protein sequence ID" value="SHO62869.1"/>
    <property type="molecule type" value="Genomic_DNA"/>
</dbReference>
<dbReference type="InterPro" id="IPR000878">
    <property type="entry name" value="4pyrrol_Mease"/>
</dbReference>
<name>A0A1M7ZDI7_9HYPH</name>
<dbReference type="InterPro" id="IPR050161">
    <property type="entry name" value="Siro_Cobalamin_biosynth"/>
</dbReference>
<feature type="compositionally biased region" description="Basic and acidic residues" evidence="9">
    <location>
        <begin position="12"/>
        <end position="27"/>
    </location>
</feature>
<dbReference type="InterPro" id="IPR003043">
    <property type="entry name" value="Uropor_MeTrfase_CS"/>
</dbReference>
<evidence type="ECO:0000256" key="1">
    <source>
        <dbReference type="ARBA" id="ARBA00005879"/>
    </source>
</evidence>
<organism evidence="11 12">
    <name type="scientific">Pseudoxanthobacter soli DSM 19599</name>
    <dbReference type="NCBI Taxonomy" id="1123029"/>
    <lineage>
        <taxon>Bacteria</taxon>
        <taxon>Pseudomonadati</taxon>
        <taxon>Pseudomonadota</taxon>
        <taxon>Alphaproteobacteria</taxon>
        <taxon>Hyphomicrobiales</taxon>
        <taxon>Segnochrobactraceae</taxon>
        <taxon>Pseudoxanthobacter</taxon>
    </lineage>
</organism>
<reference evidence="11 12" key="1">
    <citation type="submission" date="2016-12" db="EMBL/GenBank/DDBJ databases">
        <authorList>
            <person name="Song W.-J."/>
            <person name="Kurnit D.M."/>
        </authorList>
    </citation>
    <scope>NUCLEOTIDE SEQUENCE [LARGE SCALE GENOMIC DNA]</scope>
    <source>
        <strain evidence="11 12">DSM 19599</strain>
    </source>
</reference>
<evidence type="ECO:0000256" key="9">
    <source>
        <dbReference type="SAM" id="MobiDB-lite"/>
    </source>
</evidence>
<keyword evidence="12" id="KW-1185">Reference proteome</keyword>
<keyword evidence="4 8" id="KW-0808">Transferase</keyword>
<evidence type="ECO:0000256" key="8">
    <source>
        <dbReference type="RuleBase" id="RU003960"/>
    </source>
</evidence>
<evidence type="ECO:0000256" key="5">
    <source>
        <dbReference type="ARBA" id="ARBA00022691"/>
    </source>
</evidence>
<dbReference type="PANTHER" id="PTHR45790">
    <property type="entry name" value="SIROHEME SYNTHASE-RELATED"/>
    <property type="match status" value="1"/>
</dbReference>
<evidence type="ECO:0000259" key="10">
    <source>
        <dbReference type="Pfam" id="PF00590"/>
    </source>
</evidence>
<dbReference type="EC" id="2.1.1.107" evidence="2"/>
<keyword evidence="3 8" id="KW-0489">Methyltransferase</keyword>
<dbReference type="AlphaFoldDB" id="A0A1M7ZDI7"/>
<keyword evidence="6" id="KW-0627">Porphyrin biosynthesis</keyword>
<evidence type="ECO:0000256" key="2">
    <source>
        <dbReference type="ARBA" id="ARBA00012162"/>
    </source>
</evidence>
<comment type="pathway">
    <text evidence="7">Porphyrin-containing compound metabolism; siroheme biosynthesis; precorrin-2 from uroporphyrinogen III: step 1/1.</text>
</comment>
<evidence type="ECO:0000256" key="3">
    <source>
        <dbReference type="ARBA" id="ARBA00022603"/>
    </source>
</evidence>
<dbReference type="GO" id="GO:0019354">
    <property type="term" value="P:siroheme biosynthetic process"/>
    <property type="evidence" value="ECO:0007669"/>
    <property type="project" value="UniProtKB-UniPathway"/>
</dbReference>
<dbReference type="GO" id="GO:0032259">
    <property type="term" value="P:methylation"/>
    <property type="evidence" value="ECO:0007669"/>
    <property type="project" value="UniProtKB-KW"/>
</dbReference>
<dbReference type="SUPFAM" id="SSF53790">
    <property type="entry name" value="Tetrapyrrole methylase"/>
    <property type="match status" value="1"/>
</dbReference>
<comment type="similarity">
    <text evidence="1 8">Belongs to the precorrin methyltransferase family.</text>
</comment>
<sequence length="313" mass="31946">MNTAAPKKLPAPRHDEPMAARRPHAEPVDSCTLNTRDAIATLLGGLPVFRPGEVWLVGAGPGDPRHLTLEAVAALASADAVVHDALVDPRVMSLARPEAERVFAGKRGGKPSAVQADIAARLVELARAGRRVVRLKGGDPFMFGRGGEEVETLLAHGISCRVVPGVTSGLAGLAAAGIPATMRGINQAVVLATGHGGIGQEAPDWGAISATGLPLVLYMAMKNLPEIVAALIAGGRPAETPAAIIAAVATSAERVLVSRLDRIVPDALEAGMEPPAIVAIGDIVALRERLAAGLLPFRLAGDDAGTSDIGAAS</sequence>
<dbReference type="NCBIfam" id="NF004790">
    <property type="entry name" value="PRK06136.1"/>
    <property type="match status" value="1"/>
</dbReference>
<evidence type="ECO:0000313" key="11">
    <source>
        <dbReference type="EMBL" id="SHO62869.1"/>
    </source>
</evidence>
<evidence type="ECO:0000256" key="4">
    <source>
        <dbReference type="ARBA" id="ARBA00022679"/>
    </source>
</evidence>
<dbReference type="PROSITE" id="PS00840">
    <property type="entry name" value="SUMT_2"/>
    <property type="match status" value="1"/>
</dbReference>
<accession>A0A1M7ZDI7</accession>
<dbReference type="InterPro" id="IPR035996">
    <property type="entry name" value="4pyrrol_Methylase_sf"/>
</dbReference>
<dbReference type="STRING" id="1123029.SAMN02745172_01191"/>
<dbReference type="GO" id="GO:0004851">
    <property type="term" value="F:uroporphyrin-III C-methyltransferase activity"/>
    <property type="evidence" value="ECO:0007669"/>
    <property type="project" value="UniProtKB-EC"/>
</dbReference>
<dbReference type="Proteomes" id="UP000186406">
    <property type="component" value="Unassembled WGS sequence"/>
</dbReference>
<dbReference type="InterPro" id="IPR006366">
    <property type="entry name" value="CobA/CysG_C"/>
</dbReference>
<dbReference type="CDD" id="cd11642">
    <property type="entry name" value="SUMT"/>
    <property type="match status" value="1"/>
</dbReference>
<evidence type="ECO:0000313" key="12">
    <source>
        <dbReference type="Proteomes" id="UP000186406"/>
    </source>
</evidence>
<dbReference type="UniPathway" id="UPA00262">
    <property type="reaction ID" value="UER00211"/>
</dbReference>
<dbReference type="FunFam" id="3.40.1010.10:FF:000001">
    <property type="entry name" value="Siroheme synthase"/>
    <property type="match status" value="1"/>
</dbReference>
<protein>
    <recommendedName>
        <fullName evidence="2">uroporphyrinogen-III C-methyltransferase</fullName>
        <ecNumber evidence="2">2.1.1.107</ecNumber>
    </recommendedName>
</protein>
<dbReference type="PANTHER" id="PTHR45790:SF3">
    <property type="entry name" value="S-ADENOSYL-L-METHIONINE-DEPENDENT UROPORPHYRINOGEN III METHYLTRANSFERASE, CHLOROPLASTIC"/>
    <property type="match status" value="1"/>
</dbReference>
<keyword evidence="5" id="KW-0949">S-adenosyl-L-methionine</keyword>
<dbReference type="Gene3D" id="3.30.950.10">
    <property type="entry name" value="Methyltransferase, Cobalt-precorrin-4 Transmethylase, Domain 2"/>
    <property type="match status" value="1"/>
</dbReference>
<dbReference type="Pfam" id="PF00590">
    <property type="entry name" value="TP_methylase"/>
    <property type="match status" value="1"/>
</dbReference>
<dbReference type="Gene3D" id="3.40.1010.10">
    <property type="entry name" value="Cobalt-precorrin-4 Transmethylase, Domain 1"/>
    <property type="match status" value="1"/>
</dbReference>
<dbReference type="InterPro" id="IPR014777">
    <property type="entry name" value="4pyrrole_Mease_sub1"/>
</dbReference>
<feature type="region of interest" description="Disordered" evidence="9">
    <location>
        <begin position="1"/>
        <end position="29"/>
    </location>
</feature>
<dbReference type="InterPro" id="IPR014776">
    <property type="entry name" value="4pyrrole_Mease_sub2"/>
</dbReference>
<feature type="domain" description="Tetrapyrrole methylase" evidence="10">
    <location>
        <begin position="54"/>
        <end position="262"/>
    </location>
</feature>
<gene>
    <name evidence="11" type="ORF">SAMN02745172_01191</name>
</gene>
<dbReference type="NCBIfam" id="TIGR01469">
    <property type="entry name" value="cobA_cysG_Cterm"/>
    <property type="match status" value="1"/>
</dbReference>
<evidence type="ECO:0000256" key="7">
    <source>
        <dbReference type="ARBA" id="ARBA00025705"/>
    </source>
</evidence>
<evidence type="ECO:0000256" key="6">
    <source>
        <dbReference type="ARBA" id="ARBA00023244"/>
    </source>
</evidence>